<reference evidence="1 2" key="1">
    <citation type="submission" date="2017-05" db="EMBL/GenBank/DDBJ databases">
        <authorList>
            <person name="Varghese N."/>
            <person name="Submissions S."/>
        </authorList>
    </citation>
    <scope>NUCLEOTIDE SEQUENCE [LARGE SCALE GENOMIC DNA]</scope>
    <source>
        <strain evidence="1 2">DSM 15949</strain>
    </source>
</reference>
<comment type="caution">
    <text evidence="1">The sequence shown here is derived from an EMBL/GenBank/DDBJ whole genome shotgun (WGS) entry which is preliminary data.</text>
</comment>
<dbReference type="Proteomes" id="UP001157914">
    <property type="component" value="Unassembled WGS sequence"/>
</dbReference>
<evidence type="ECO:0008006" key="3">
    <source>
        <dbReference type="Google" id="ProtNLM"/>
    </source>
</evidence>
<proteinExistence type="predicted"/>
<sequence>MRAAVQSNAILPPASRLNAYRAPSDFLDVFSISIAERPELQTMDIRLIADHMVSRDPVWVKRLLKLRDLLVKPLGLKTTADLAMVDSNPPVTERGEGDRIAFFRIFVVDNDEIVLGEDDKHQDFRLSLYRTQGADGRLFVATCCRRHNLAGHAYLWAILPFHKFIVKTGLRTALGTPSPTV</sequence>
<accession>A0ABY1P806</accession>
<keyword evidence="2" id="KW-1185">Reference proteome</keyword>
<protein>
    <recommendedName>
        <fullName evidence="3">DUF2867 domain-containing protein</fullName>
    </recommendedName>
</protein>
<dbReference type="EMBL" id="FXTT01000003">
    <property type="protein sequence ID" value="SMP27101.1"/>
    <property type="molecule type" value="Genomic_DNA"/>
</dbReference>
<dbReference type="RefSeq" id="WP_155192671.1">
    <property type="nucleotide sequence ID" value="NZ_BAAAEA010000002.1"/>
</dbReference>
<evidence type="ECO:0000313" key="2">
    <source>
        <dbReference type="Proteomes" id="UP001157914"/>
    </source>
</evidence>
<gene>
    <name evidence="1" type="ORF">SAMN06265374_2855</name>
</gene>
<organism evidence="1 2">
    <name type="scientific">Roseibium denhamense</name>
    <dbReference type="NCBI Taxonomy" id="76305"/>
    <lineage>
        <taxon>Bacteria</taxon>
        <taxon>Pseudomonadati</taxon>
        <taxon>Pseudomonadota</taxon>
        <taxon>Alphaproteobacteria</taxon>
        <taxon>Hyphomicrobiales</taxon>
        <taxon>Stappiaceae</taxon>
        <taxon>Roseibium</taxon>
    </lineage>
</organism>
<evidence type="ECO:0000313" key="1">
    <source>
        <dbReference type="EMBL" id="SMP27101.1"/>
    </source>
</evidence>
<dbReference type="Pfam" id="PF11066">
    <property type="entry name" value="DUF2867"/>
    <property type="match status" value="1"/>
</dbReference>
<name>A0ABY1P806_9HYPH</name>
<dbReference type="InterPro" id="IPR021295">
    <property type="entry name" value="DUF2867"/>
</dbReference>